<name>A0A4U9WL90_SERFO</name>
<dbReference type="AlphaFoldDB" id="A0A4U9WL90"/>
<sequence>MADKKLYLSSVLDLFNGEIIAYEMSRKPVFSLVKTMLDKALSTLKNGRKAVAAQ</sequence>
<reference evidence="1" key="1">
    <citation type="submission" date="2019-05" db="EMBL/GenBank/DDBJ databases">
        <authorList>
            <consortium name="Pathogen Informatics"/>
        </authorList>
    </citation>
    <scope>NUCLEOTIDE SEQUENCE [LARGE SCALE GENOMIC DNA]</scope>
    <source>
        <strain evidence="1">NCTC12965</strain>
    </source>
</reference>
<gene>
    <name evidence="1" type="ORF">NCTC12965_08319</name>
</gene>
<evidence type="ECO:0000313" key="1">
    <source>
        <dbReference type="EMBL" id="VTR59906.1"/>
    </source>
</evidence>
<protein>
    <recommendedName>
        <fullName evidence="2">Integrase core domain</fullName>
    </recommendedName>
</protein>
<proteinExistence type="predicted"/>
<evidence type="ECO:0008006" key="2">
    <source>
        <dbReference type="Google" id="ProtNLM"/>
    </source>
</evidence>
<accession>A0A4U9WL90</accession>
<organism evidence="1">
    <name type="scientific">Serratia fonticola</name>
    <dbReference type="NCBI Taxonomy" id="47917"/>
    <lineage>
        <taxon>Bacteria</taxon>
        <taxon>Pseudomonadati</taxon>
        <taxon>Pseudomonadota</taxon>
        <taxon>Gammaproteobacteria</taxon>
        <taxon>Enterobacterales</taxon>
        <taxon>Yersiniaceae</taxon>
        <taxon>Serratia</taxon>
    </lineage>
</organism>
<dbReference type="EMBL" id="CABEEZ010000163">
    <property type="protein sequence ID" value="VTR59906.1"/>
    <property type="molecule type" value="Genomic_DNA"/>
</dbReference>